<sequence length="412" mass="43989">MRKSSPSSSTPSSRSQFPAGGQPRTSGAASKPMTPVQGGQPRTGAGTASRPITPVQGAGRRNSPAPVSAFSMSSSSSPSSGTRSPSKSPPQKTTTITTTATAVPTTSNQVDHPGGLVIKLKSDATGGAETQVADHDPLFLAVVAAVNLGLKMLEYPAGKERLIQCLTGEGETEKSDWARPAKGLAGYVGSKAGLLSLNKFIFETIVKASEQFQKGNKDYVRTYELQMALMGITVAHELCHFFTGYLTGQKEFHTPPGIRYLDRDLNVINGKLVGESGRAWEASLIGGELRHLTEPLADGAPPEKHPLGYRQAGDLWLLNDNLGGIAVVDRECITALLKFDFAKAFPFRTTGTQQNIMLVKATRLRMDEMRNLALGKAADISHQRSNLSKRTWMPITRSGSVISVARISDASL</sequence>
<proteinExistence type="predicted"/>
<reference evidence="2" key="2">
    <citation type="submission" date="2023-05" db="EMBL/GenBank/DDBJ databases">
        <authorList>
            <consortium name="Lawrence Berkeley National Laboratory"/>
            <person name="Steindorff A."/>
            <person name="Hensen N."/>
            <person name="Bonometti L."/>
            <person name="Westerberg I."/>
            <person name="Brannstrom I.O."/>
            <person name="Guillou S."/>
            <person name="Cros-Aarteil S."/>
            <person name="Calhoun S."/>
            <person name="Haridas S."/>
            <person name="Kuo A."/>
            <person name="Mondo S."/>
            <person name="Pangilinan J."/>
            <person name="Riley R."/>
            <person name="Labutti K."/>
            <person name="Andreopoulos B."/>
            <person name="Lipzen A."/>
            <person name="Chen C."/>
            <person name="Yanf M."/>
            <person name="Daum C."/>
            <person name="Ng V."/>
            <person name="Clum A."/>
            <person name="Ohm R."/>
            <person name="Martin F."/>
            <person name="Silar P."/>
            <person name="Natvig D."/>
            <person name="Lalanne C."/>
            <person name="Gautier V."/>
            <person name="Ament-Velasquez S.L."/>
            <person name="Kruys A."/>
            <person name="Hutchinson M.I."/>
            <person name="Powell A.J."/>
            <person name="Barry K."/>
            <person name="Miller A.N."/>
            <person name="Grigoriev I.V."/>
            <person name="Debuchy R."/>
            <person name="Gladieux P."/>
            <person name="Thoren M.H."/>
            <person name="Johannesson H."/>
        </authorList>
    </citation>
    <scope>NUCLEOTIDE SEQUENCE</scope>
    <source>
        <strain evidence="2">CBS 731.68</strain>
    </source>
</reference>
<evidence type="ECO:0000256" key="1">
    <source>
        <dbReference type="SAM" id="MobiDB-lite"/>
    </source>
</evidence>
<protein>
    <submittedName>
        <fullName evidence="2">Uncharacterized protein</fullName>
    </submittedName>
</protein>
<evidence type="ECO:0000313" key="3">
    <source>
        <dbReference type="Proteomes" id="UP001302602"/>
    </source>
</evidence>
<organism evidence="2 3">
    <name type="scientific">Parathielavia appendiculata</name>
    <dbReference type="NCBI Taxonomy" id="2587402"/>
    <lineage>
        <taxon>Eukaryota</taxon>
        <taxon>Fungi</taxon>
        <taxon>Dikarya</taxon>
        <taxon>Ascomycota</taxon>
        <taxon>Pezizomycotina</taxon>
        <taxon>Sordariomycetes</taxon>
        <taxon>Sordariomycetidae</taxon>
        <taxon>Sordariales</taxon>
        <taxon>Chaetomiaceae</taxon>
        <taxon>Parathielavia</taxon>
    </lineage>
</organism>
<name>A0AAN6Z894_9PEZI</name>
<evidence type="ECO:0000313" key="2">
    <source>
        <dbReference type="EMBL" id="KAK4128646.1"/>
    </source>
</evidence>
<reference evidence="2" key="1">
    <citation type="journal article" date="2023" name="Mol. Phylogenet. Evol.">
        <title>Genome-scale phylogeny and comparative genomics of the fungal order Sordariales.</title>
        <authorList>
            <person name="Hensen N."/>
            <person name="Bonometti L."/>
            <person name="Westerberg I."/>
            <person name="Brannstrom I.O."/>
            <person name="Guillou S."/>
            <person name="Cros-Aarteil S."/>
            <person name="Calhoun S."/>
            <person name="Haridas S."/>
            <person name="Kuo A."/>
            <person name="Mondo S."/>
            <person name="Pangilinan J."/>
            <person name="Riley R."/>
            <person name="LaButti K."/>
            <person name="Andreopoulos B."/>
            <person name="Lipzen A."/>
            <person name="Chen C."/>
            <person name="Yan M."/>
            <person name="Daum C."/>
            <person name="Ng V."/>
            <person name="Clum A."/>
            <person name="Steindorff A."/>
            <person name="Ohm R.A."/>
            <person name="Martin F."/>
            <person name="Silar P."/>
            <person name="Natvig D.O."/>
            <person name="Lalanne C."/>
            <person name="Gautier V."/>
            <person name="Ament-Velasquez S.L."/>
            <person name="Kruys A."/>
            <person name="Hutchinson M.I."/>
            <person name="Powell A.J."/>
            <person name="Barry K."/>
            <person name="Miller A.N."/>
            <person name="Grigoriev I.V."/>
            <person name="Debuchy R."/>
            <person name="Gladieux P."/>
            <person name="Hiltunen Thoren M."/>
            <person name="Johannesson H."/>
        </authorList>
    </citation>
    <scope>NUCLEOTIDE SEQUENCE</scope>
    <source>
        <strain evidence="2">CBS 731.68</strain>
    </source>
</reference>
<feature type="region of interest" description="Disordered" evidence="1">
    <location>
        <begin position="1"/>
        <end position="114"/>
    </location>
</feature>
<feature type="compositionally biased region" description="Low complexity" evidence="1">
    <location>
        <begin position="63"/>
        <end position="107"/>
    </location>
</feature>
<dbReference type="Proteomes" id="UP001302602">
    <property type="component" value="Unassembled WGS sequence"/>
</dbReference>
<accession>A0AAN6Z894</accession>
<dbReference type="RefSeq" id="XP_062652417.1">
    <property type="nucleotide sequence ID" value="XM_062797318.1"/>
</dbReference>
<comment type="caution">
    <text evidence="2">The sequence shown here is derived from an EMBL/GenBank/DDBJ whole genome shotgun (WGS) entry which is preliminary data.</text>
</comment>
<feature type="compositionally biased region" description="Low complexity" evidence="1">
    <location>
        <begin position="1"/>
        <end position="15"/>
    </location>
</feature>
<dbReference type="EMBL" id="MU853223">
    <property type="protein sequence ID" value="KAK4128646.1"/>
    <property type="molecule type" value="Genomic_DNA"/>
</dbReference>
<dbReference type="AlphaFoldDB" id="A0AAN6Z894"/>
<dbReference type="GeneID" id="87834085"/>
<gene>
    <name evidence="2" type="ORF">N657DRAFT_695958</name>
</gene>
<keyword evidence="3" id="KW-1185">Reference proteome</keyword>